<dbReference type="InterPro" id="IPR041698">
    <property type="entry name" value="Methyltransf_25"/>
</dbReference>
<evidence type="ECO:0000259" key="4">
    <source>
        <dbReference type="Pfam" id="PF13649"/>
    </source>
</evidence>
<dbReference type="PANTHER" id="PTHR43464:SF19">
    <property type="entry name" value="UBIQUINONE BIOSYNTHESIS O-METHYLTRANSFERASE, MITOCHONDRIAL"/>
    <property type="match status" value="1"/>
</dbReference>
<reference evidence="5" key="1">
    <citation type="submission" date="2020-10" db="EMBL/GenBank/DDBJ databases">
        <authorList>
            <person name="Gilroy R."/>
        </authorList>
    </citation>
    <scope>NUCLEOTIDE SEQUENCE</scope>
    <source>
        <strain evidence="5">CHK199-13235</strain>
    </source>
</reference>
<dbReference type="SUPFAM" id="SSF53335">
    <property type="entry name" value="S-adenosyl-L-methionine-dependent methyltransferases"/>
    <property type="match status" value="1"/>
</dbReference>
<dbReference type="Proteomes" id="UP000824002">
    <property type="component" value="Unassembled WGS sequence"/>
</dbReference>
<comment type="caution">
    <text evidence="5">The sequence shown here is derived from an EMBL/GenBank/DDBJ whole genome shotgun (WGS) entry which is preliminary data.</text>
</comment>
<dbReference type="InterPro" id="IPR029063">
    <property type="entry name" value="SAM-dependent_MTases_sf"/>
</dbReference>
<organism evidence="5 6">
    <name type="scientific">Candidatus Merdivicinus excrementipullorum</name>
    <dbReference type="NCBI Taxonomy" id="2840867"/>
    <lineage>
        <taxon>Bacteria</taxon>
        <taxon>Bacillati</taxon>
        <taxon>Bacillota</taxon>
        <taxon>Clostridia</taxon>
        <taxon>Eubacteriales</taxon>
        <taxon>Oscillospiraceae</taxon>
        <taxon>Oscillospiraceae incertae sedis</taxon>
        <taxon>Candidatus Merdivicinus</taxon>
    </lineage>
</organism>
<gene>
    <name evidence="5" type="ORF">IAB51_09235</name>
</gene>
<accession>A0A9D1FNB1</accession>
<dbReference type="Gene3D" id="3.40.50.150">
    <property type="entry name" value="Vaccinia Virus protein VP39"/>
    <property type="match status" value="1"/>
</dbReference>
<dbReference type="AlphaFoldDB" id="A0A9D1FNB1"/>
<dbReference type="CDD" id="cd02440">
    <property type="entry name" value="AdoMet_MTases"/>
    <property type="match status" value="1"/>
</dbReference>
<proteinExistence type="predicted"/>
<keyword evidence="1 5" id="KW-0489">Methyltransferase</keyword>
<evidence type="ECO:0000313" key="5">
    <source>
        <dbReference type="EMBL" id="HIS76976.1"/>
    </source>
</evidence>
<feature type="domain" description="Methyltransferase" evidence="4">
    <location>
        <begin position="40"/>
        <end position="138"/>
    </location>
</feature>
<dbReference type="GO" id="GO:0008168">
    <property type="term" value="F:methyltransferase activity"/>
    <property type="evidence" value="ECO:0007669"/>
    <property type="project" value="UniProtKB-KW"/>
</dbReference>
<evidence type="ECO:0000256" key="2">
    <source>
        <dbReference type="ARBA" id="ARBA00022679"/>
    </source>
</evidence>
<keyword evidence="3" id="KW-0949">S-adenosyl-L-methionine</keyword>
<sequence>MLNQEKLNRELSAAVYDQYETATDDVEFILSIVGDPPKKILEVACGSGRVLVPLAKAGHTVTGFDMDEAMLGRIGPKAKGLANIHWYKADAIQQDWGTGFDEVILACNILFNIESEMGSAKAQKLFIQKAAAALVPGGHLYIGYSPYASNGRTLTKAGQSCEDDGSIVWSWEGTDDKGNFEKASITNGAFCEETGLLKFKRFLLQRSADGNEIRKETEETKHYASLDEIHRWLWNAGFSLEFEYENFQGKPIDENSTEVILYAKKN</sequence>
<reference evidence="5" key="2">
    <citation type="journal article" date="2021" name="PeerJ">
        <title>Extensive microbial diversity within the chicken gut microbiome revealed by metagenomics and culture.</title>
        <authorList>
            <person name="Gilroy R."/>
            <person name="Ravi A."/>
            <person name="Getino M."/>
            <person name="Pursley I."/>
            <person name="Horton D.L."/>
            <person name="Alikhan N.F."/>
            <person name="Baker D."/>
            <person name="Gharbi K."/>
            <person name="Hall N."/>
            <person name="Watson M."/>
            <person name="Adriaenssens E.M."/>
            <person name="Foster-Nyarko E."/>
            <person name="Jarju S."/>
            <person name="Secka A."/>
            <person name="Antonio M."/>
            <person name="Oren A."/>
            <person name="Chaudhuri R.R."/>
            <person name="La Ragione R."/>
            <person name="Hildebrand F."/>
            <person name="Pallen M.J."/>
        </authorList>
    </citation>
    <scope>NUCLEOTIDE SEQUENCE</scope>
    <source>
        <strain evidence="5">CHK199-13235</strain>
    </source>
</reference>
<name>A0A9D1FNB1_9FIRM</name>
<dbReference type="EMBL" id="DVJP01000061">
    <property type="protein sequence ID" value="HIS76976.1"/>
    <property type="molecule type" value="Genomic_DNA"/>
</dbReference>
<evidence type="ECO:0000256" key="3">
    <source>
        <dbReference type="ARBA" id="ARBA00022691"/>
    </source>
</evidence>
<dbReference type="GO" id="GO:0032259">
    <property type="term" value="P:methylation"/>
    <property type="evidence" value="ECO:0007669"/>
    <property type="project" value="UniProtKB-KW"/>
</dbReference>
<dbReference type="PANTHER" id="PTHR43464">
    <property type="entry name" value="METHYLTRANSFERASE"/>
    <property type="match status" value="1"/>
</dbReference>
<evidence type="ECO:0000256" key="1">
    <source>
        <dbReference type="ARBA" id="ARBA00022603"/>
    </source>
</evidence>
<dbReference type="Pfam" id="PF13649">
    <property type="entry name" value="Methyltransf_25"/>
    <property type="match status" value="1"/>
</dbReference>
<protein>
    <submittedName>
        <fullName evidence="5">Class I SAM-dependent methyltransferase</fullName>
    </submittedName>
</protein>
<keyword evidence="2" id="KW-0808">Transferase</keyword>
<evidence type="ECO:0000313" key="6">
    <source>
        <dbReference type="Proteomes" id="UP000824002"/>
    </source>
</evidence>